<evidence type="ECO:0000313" key="3">
    <source>
        <dbReference type="EMBL" id="RHD07210.1"/>
    </source>
</evidence>
<dbReference type="Proteomes" id="UP000283981">
    <property type="component" value="Unassembled WGS sequence"/>
</dbReference>
<keyword evidence="1" id="KW-1133">Transmembrane helix</keyword>
<dbReference type="Proteomes" id="UP000284472">
    <property type="component" value="Unassembled WGS sequence"/>
</dbReference>
<dbReference type="EMBL" id="QSIR01000008">
    <property type="protein sequence ID" value="RHD07210.1"/>
    <property type="molecule type" value="Genomic_DNA"/>
</dbReference>
<reference evidence="5 6" key="1">
    <citation type="submission" date="2018-08" db="EMBL/GenBank/DDBJ databases">
        <title>A genome reference for cultivated species of the human gut microbiota.</title>
        <authorList>
            <person name="Zou Y."/>
            <person name="Xue W."/>
            <person name="Luo G."/>
        </authorList>
    </citation>
    <scope>NUCLEOTIDE SEQUENCE [LARGE SCALE GENOMIC DNA]</scope>
    <source>
        <strain evidence="4 5">AM21-18</strain>
        <strain evidence="3 6">AM32-6</strain>
    </source>
</reference>
<evidence type="ECO:0000313" key="4">
    <source>
        <dbReference type="EMBL" id="RHG86036.1"/>
    </source>
</evidence>
<evidence type="ECO:0008006" key="7">
    <source>
        <dbReference type="Google" id="ProtNLM"/>
    </source>
</evidence>
<dbReference type="Proteomes" id="UP001296580">
    <property type="component" value="Unassembled WGS sequence"/>
</dbReference>
<keyword evidence="1" id="KW-0812">Transmembrane</keyword>
<evidence type="ECO:0000313" key="2">
    <source>
        <dbReference type="EMBL" id="NSI59217.1"/>
    </source>
</evidence>
<evidence type="ECO:0000313" key="6">
    <source>
        <dbReference type="Proteomes" id="UP000284472"/>
    </source>
</evidence>
<reference evidence="2" key="3">
    <citation type="submission" date="2020-02" db="EMBL/GenBank/DDBJ databases">
        <authorList>
            <person name="Littmann E."/>
            <person name="Sorbara M."/>
        </authorList>
    </citation>
    <scope>NUCLEOTIDE SEQUENCE</scope>
    <source>
        <strain evidence="2">MSK.15.32</strain>
    </source>
</reference>
<dbReference type="EMBL" id="QRIS01000008">
    <property type="protein sequence ID" value="RHG86036.1"/>
    <property type="molecule type" value="Genomic_DNA"/>
</dbReference>
<dbReference type="AlphaFoldDB" id="A0A2N5NZM7"/>
<reference evidence="2" key="2">
    <citation type="journal article" date="2020" name="Cell Host Microbe">
        <title>Functional and Genomic Variation between Human-Derived Isolates of Lachnospiraceae Reveals Inter- and Intra-Species Diversity.</title>
        <authorList>
            <person name="Sorbara M.T."/>
            <person name="Littmann E.R."/>
            <person name="Fontana E."/>
            <person name="Moody T.U."/>
            <person name="Kohout C.E."/>
            <person name="Gjonbalaj M."/>
            <person name="Eaton V."/>
            <person name="Seok R."/>
            <person name="Leiner I.M."/>
            <person name="Pamer E.G."/>
        </authorList>
    </citation>
    <scope>NUCLEOTIDE SEQUENCE</scope>
    <source>
        <strain evidence="2">MSK.15.32</strain>
    </source>
</reference>
<proteinExistence type="predicted"/>
<keyword evidence="1" id="KW-0472">Membrane</keyword>
<evidence type="ECO:0000313" key="5">
    <source>
        <dbReference type="Proteomes" id="UP000283981"/>
    </source>
</evidence>
<name>A0A2N5NZM7_MEDGN</name>
<dbReference type="EMBL" id="JAAIRV010000027">
    <property type="protein sequence ID" value="NSI59217.1"/>
    <property type="molecule type" value="Genomic_DNA"/>
</dbReference>
<organism evidence="3 6">
    <name type="scientific">Mediterraneibacter gnavus</name>
    <name type="common">Ruminococcus gnavus</name>
    <dbReference type="NCBI Taxonomy" id="33038"/>
    <lineage>
        <taxon>Bacteria</taxon>
        <taxon>Bacillati</taxon>
        <taxon>Bacillota</taxon>
        <taxon>Clostridia</taxon>
        <taxon>Lachnospirales</taxon>
        <taxon>Lachnospiraceae</taxon>
        <taxon>Mediterraneibacter</taxon>
    </lineage>
</organism>
<protein>
    <recommendedName>
        <fullName evidence="7">DUF3221 domain-containing protein</fullName>
    </recommendedName>
</protein>
<comment type="caution">
    <text evidence="3">The sequence shown here is derived from an EMBL/GenBank/DDBJ whole genome shotgun (WGS) entry which is preliminary data.</text>
</comment>
<sequence>MDIRKLLFFYFQGRSSMKKLLPLLFFGFLSIIIGASILSKENKETSPNRDISQMSDAHLLSDTGTLLEYHSDKKEAIVQVDDTNNRFLYDEVTLILTGPAGEYKIDSSMVGEKIKFSYFHSTPTDKPTLEIYLIDKLEK</sequence>
<accession>A0A2N5NZM7</accession>
<gene>
    <name evidence="4" type="ORF">DW243_06235</name>
    <name evidence="3" type="ORF">DW812_07315</name>
    <name evidence="2" type="ORF">G4993_12530</name>
</gene>
<feature type="transmembrane region" description="Helical" evidence="1">
    <location>
        <begin position="20"/>
        <end position="39"/>
    </location>
</feature>
<evidence type="ECO:0000256" key="1">
    <source>
        <dbReference type="SAM" id="Phobius"/>
    </source>
</evidence>